<evidence type="ECO:0000256" key="1">
    <source>
        <dbReference type="SAM" id="MobiDB-lite"/>
    </source>
</evidence>
<name>A0ABD2J4W4_9BILA</name>
<gene>
    <name evidence="2" type="ORF">niasHT_037411</name>
</gene>
<proteinExistence type="predicted"/>
<accession>A0ABD2J4W4</accession>
<feature type="compositionally biased region" description="Acidic residues" evidence="1">
    <location>
        <begin position="129"/>
        <end position="157"/>
    </location>
</feature>
<evidence type="ECO:0000313" key="3">
    <source>
        <dbReference type="Proteomes" id="UP001620626"/>
    </source>
</evidence>
<dbReference type="EMBL" id="JBICBT010001056">
    <property type="protein sequence ID" value="KAL3085670.1"/>
    <property type="molecule type" value="Genomic_DNA"/>
</dbReference>
<feature type="region of interest" description="Disordered" evidence="1">
    <location>
        <begin position="95"/>
        <end position="165"/>
    </location>
</feature>
<organism evidence="2 3">
    <name type="scientific">Heterodera trifolii</name>
    <dbReference type="NCBI Taxonomy" id="157864"/>
    <lineage>
        <taxon>Eukaryota</taxon>
        <taxon>Metazoa</taxon>
        <taxon>Ecdysozoa</taxon>
        <taxon>Nematoda</taxon>
        <taxon>Chromadorea</taxon>
        <taxon>Rhabditida</taxon>
        <taxon>Tylenchina</taxon>
        <taxon>Tylenchomorpha</taxon>
        <taxon>Tylenchoidea</taxon>
        <taxon>Heteroderidae</taxon>
        <taxon>Heteroderinae</taxon>
        <taxon>Heterodera</taxon>
    </lineage>
</organism>
<dbReference type="Proteomes" id="UP001620626">
    <property type="component" value="Unassembled WGS sequence"/>
</dbReference>
<evidence type="ECO:0000313" key="2">
    <source>
        <dbReference type="EMBL" id="KAL3085670.1"/>
    </source>
</evidence>
<sequence>MYEFQTNSTGQIKFTFDKPVFGNQLIDVHLKHPNAATPIKMFVFDGNEERFLHKFKNYGQMVEDRKRNEYRLYEGFQIVFKNLPLVENEEIAFLFGDNEDADDDEDDDDDEEEDEEDEDEKPKKNLPLVEEEEIDFQLDDDEDEEEGDDDDDEEEEEEHKRKPKKKAFGFLKKIFKKKRH</sequence>
<reference evidence="2 3" key="1">
    <citation type="submission" date="2024-10" db="EMBL/GenBank/DDBJ databases">
        <authorList>
            <person name="Kim D."/>
        </authorList>
    </citation>
    <scope>NUCLEOTIDE SEQUENCE [LARGE SCALE GENOMIC DNA]</scope>
    <source>
        <strain evidence="2">BH-2024</strain>
    </source>
</reference>
<protein>
    <submittedName>
        <fullName evidence="2">Uncharacterized protein</fullName>
    </submittedName>
</protein>
<keyword evidence="3" id="KW-1185">Reference proteome</keyword>
<dbReference type="AlphaFoldDB" id="A0ABD2J4W4"/>
<feature type="compositionally biased region" description="Acidic residues" evidence="1">
    <location>
        <begin position="97"/>
        <end position="119"/>
    </location>
</feature>
<comment type="caution">
    <text evidence="2">The sequence shown here is derived from an EMBL/GenBank/DDBJ whole genome shotgun (WGS) entry which is preliminary data.</text>
</comment>